<dbReference type="Proteomes" id="UP000315677">
    <property type="component" value="Unassembled WGS sequence"/>
</dbReference>
<dbReference type="SUPFAM" id="SSF52172">
    <property type="entry name" value="CheY-like"/>
    <property type="match status" value="1"/>
</dbReference>
<evidence type="ECO:0000256" key="3">
    <source>
        <dbReference type="ARBA" id="ARBA00023125"/>
    </source>
</evidence>
<dbReference type="GO" id="GO:0003677">
    <property type="term" value="F:DNA binding"/>
    <property type="evidence" value="ECO:0007669"/>
    <property type="project" value="UniProtKB-KW"/>
</dbReference>
<proteinExistence type="predicted"/>
<dbReference type="AlphaFoldDB" id="A0A543E2D9"/>
<evidence type="ECO:0000256" key="4">
    <source>
        <dbReference type="ARBA" id="ARBA00023163"/>
    </source>
</evidence>
<reference evidence="8 9" key="1">
    <citation type="submission" date="2019-06" db="EMBL/GenBank/DDBJ databases">
        <title>Sequencing the genomes of 1000 actinobacteria strains.</title>
        <authorList>
            <person name="Klenk H.-P."/>
        </authorList>
    </citation>
    <scope>NUCLEOTIDE SEQUENCE [LARGE SCALE GENOMIC DNA]</scope>
    <source>
        <strain evidence="8 9">DSM 45301</strain>
    </source>
</reference>
<evidence type="ECO:0000259" key="7">
    <source>
        <dbReference type="PROSITE" id="PS50110"/>
    </source>
</evidence>
<dbReference type="RefSeq" id="WP_211366331.1">
    <property type="nucleotide sequence ID" value="NZ_VFPA01000001.1"/>
</dbReference>
<evidence type="ECO:0000256" key="2">
    <source>
        <dbReference type="ARBA" id="ARBA00023015"/>
    </source>
</evidence>
<evidence type="ECO:0000313" key="9">
    <source>
        <dbReference type="Proteomes" id="UP000315677"/>
    </source>
</evidence>
<dbReference type="InterPro" id="IPR039420">
    <property type="entry name" value="WalR-like"/>
</dbReference>
<dbReference type="PRINTS" id="PR00038">
    <property type="entry name" value="HTHLUXR"/>
</dbReference>
<name>A0A543E2D9_9PSEU</name>
<keyword evidence="2" id="KW-0805">Transcription regulation</keyword>
<dbReference type="Gene3D" id="3.40.50.2300">
    <property type="match status" value="1"/>
</dbReference>
<keyword evidence="9" id="KW-1185">Reference proteome</keyword>
<dbReference type="SUPFAM" id="SSF46894">
    <property type="entry name" value="C-terminal effector domain of the bipartite response regulators"/>
    <property type="match status" value="1"/>
</dbReference>
<dbReference type="InterPro" id="IPR001789">
    <property type="entry name" value="Sig_transdc_resp-reg_receiver"/>
</dbReference>
<evidence type="ECO:0000256" key="1">
    <source>
        <dbReference type="ARBA" id="ARBA00022553"/>
    </source>
</evidence>
<dbReference type="Pfam" id="PF00196">
    <property type="entry name" value="GerE"/>
    <property type="match status" value="1"/>
</dbReference>
<dbReference type="EMBL" id="VFPA01000001">
    <property type="protein sequence ID" value="TQM15753.1"/>
    <property type="molecule type" value="Genomic_DNA"/>
</dbReference>
<protein>
    <submittedName>
        <fullName evidence="8">LuxR family two component transcriptional regulator</fullName>
    </submittedName>
</protein>
<dbReference type="Pfam" id="PF00072">
    <property type="entry name" value="Response_reg"/>
    <property type="match status" value="1"/>
</dbReference>
<keyword evidence="4" id="KW-0804">Transcription</keyword>
<organism evidence="8 9">
    <name type="scientific">Pseudonocardia kunmingensis</name>
    <dbReference type="NCBI Taxonomy" id="630975"/>
    <lineage>
        <taxon>Bacteria</taxon>
        <taxon>Bacillati</taxon>
        <taxon>Actinomycetota</taxon>
        <taxon>Actinomycetes</taxon>
        <taxon>Pseudonocardiales</taxon>
        <taxon>Pseudonocardiaceae</taxon>
        <taxon>Pseudonocardia</taxon>
    </lineage>
</organism>
<comment type="caution">
    <text evidence="8">The sequence shown here is derived from an EMBL/GenBank/DDBJ whole genome shotgun (WGS) entry which is preliminary data.</text>
</comment>
<dbReference type="SMART" id="SM00421">
    <property type="entry name" value="HTH_LUXR"/>
    <property type="match status" value="1"/>
</dbReference>
<dbReference type="InterPro" id="IPR016032">
    <property type="entry name" value="Sig_transdc_resp-reg_C-effctor"/>
</dbReference>
<gene>
    <name evidence="8" type="ORF">FB558_2545</name>
</gene>
<dbReference type="PANTHER" id="PTHR43214:SF24">
    <property type="entry name" value="TRANSCRIPTIONAL REGULATORY PROTEIN NARL-RELATED"/>
    <property type="match status" value="1"/>
</dbReference>
<dbReference type="CDD" id="cd06170">
    <property type="entry name" value="LuxR_C_like"/>
    <property type="match status" value="1"/>
</dbReference>
<keyword evidence="3" id="KW-0238">DNA-binding</keyword>
<feature type="modified residue" description="4-aspartylphosphate" evidence="5">
    <location>
        <position position="54"/>
    </location>
</feature>
<dbReference type="CDD" id="cd17535">
    <property type="entry name" value="REC_NarL-like"/>
    <property type="match status" value="1"/>
</dbReference>
<feature type="domain" description="HTH luxR-type" evidence="6">
    <location>
        <begin position="149"/>
        <end position="214"/>
    </location>
</feature>
<dbReference type="GO" id="GO:0006355">
    <property type="term" value="P:regulation of DNA-templated transcription"/>
    <property type="evidence" value="ECO:0007669"/>
    <property type="project" value="InterPro"/>
</dbReference>
<dbReference type="SMART" id="SM00448">
    <property type="entry name" value="REC"/>
    <property type="match status" value="1"/>
</dbReference>
<sequence length="220" mass="23571">MIRVLVADDQAMVRAGLAALLDAEPDLAVVGEAADGVQAVTAVRALRPDVVLMDVRMPELDGLAAARTLLADGAVHRPRIVMLTTFDVDDYVYEALRAGVSGFLLKDATPEVLAEAVRVAAAGDALLAPSITRRMIERFAARRPATRRDAQRLAGLTARERDVLRLIARGLSNAEVAADLVIAEETVKSHVGRLFAKLALRDRAQAVVFAYESGLVEPGR</sequence>
<keyword evidence="1 5" id="KW-0597">Phosphoprotein</keyword>
<feature type="domain" description="Response regulatory" evidence="7">
    <location>
        <begin position="3"/>
        <end position="121"/>
    </location>
</feature>
<dbReference type="PROSITE" id="PS50043">
    <property type="entry name" value="HTH_LUXR_2"/>
    <property type="match status" value="1"/>
</dbReference>
<dbReference type="PANTHER" id="PTHR43214">
    <property type="entry name" value="TWO-COMPONENT RESPONSE REGULATOR"/>
    <property type="match status" value="1"/>
</dbReference>
<evidence type="ECO:0000259" key="6">
    <source>
        <dbReference type="PROSITE" id="PS50043"/>
    </source>
</evidence>
<dbReference type="InterPro" id="IPR058245">
    <property type="entry name" value="NreC/VraR/RcsB-like_REC"/>
</dbReference>
<dbReference type="PROSITE" id="PS50110">
    <property type="entry name" value="RESPONSE_REGULATORY"/>
    <property type="match status" value="1"/>
</dbReference>
<evidence type="ECO:0000256" key="5">
    <source>
        <dbReference type="PROSITE-ProRule" id="PRU00169"/>
    </source>
</evidence>
<dbReference type="GO" id="GO:0000160">
    <property type="term" value="P:phosphorelay signal transduction system"/>
    <property type="evidence" value="ECO:0007669"/>
    <property type="project" value="InterPro"/>
</dbReference>
<dbReference type="PROSITE" id="PS00622">
    <property type="entry name" value="HTH_LUXR_1"/>
    <property type="match status" value="1"/>
</dbReference>
<evidence type="ECO:0000313" key="8">
    <source>
        <dbReference type="EMBL" id="TQM15753.1"/>
    </source>
</evidence>
<accession>A0A543E2D9</accession>
<dbReference type="InterPro" id="IPR000792">
    <property type="entry name" value="Tscrpt_reg_LuxR_C"/>
</dbReference>
<dbReference type="InterPro" id="IPR011006">
    <property type="entry name" value="CheY-like_superfamily"/>
</dbReference>